<accession>X0VIS5</accession>
<sequence length="245" mass="27628">MKMLFKLAFRNVFRYKRRTIITFSAISYGLGLMALGICLYNGVNTHAMDNIIDYQTAHLKILASGYFEEKDEVPLEFTIDEPQEIKSLLKDNQDIQGIESRILFQASIISGMDELPCLGVAIEPEIDPLVFNIKDSIKDGRFLEPSESKIILGSGLARDLGLKVGDDCTLRIFFSIEDFIWNALDLEIIGIAKTENPMVNRGTVFIPLSLAQEALGLENRVTELAVRIEDRNKLLKVRDSIQSRL</sequence>
<dbReference type="PANTHER" id="PTHR30489:SF0">
    <property type="entry name" value="LIPOPROTEIN-RELEASING SYSTEM TRANSMEMBRANE PROTEIN LOLE"/>
    <property type="match status" value="1"/>
</dbReference>
<dbReference type="AlphaFoldDB" id="X0VIS5"/>
<proteinExistence type="predicted"/>
<keyword evidence="1" id="KW-0812">Transmembrane</keyword>
<dbReference type="Pfam" id="PF12704">
    <property type="entry name" value="MacB_PCD"/>
    <property type="match status" value="1"/>
</dbReference>
<evidence type="ECO:0000313" key="3">
    <source>
        <dbReference type="EMBL" id="GAG11092.1"/>
    </source>
</evidence>
<feature type="transmembrane region" description="Helical" evidence="1">
    <location>
        <begin position="20"/>
        <end position="43"/>
    </location>
</feature>
<gene>
    <name evidence="3" type="ORF">S01H1_37257</name>
</gene>
<reference evidence="3" key="1">
    <citation type="journal article" date="2014" name="Front. Microbiol.">
        <title>High frequency of phylogenetically diverse reductive dehalogenase-homologous genes in deep subseafloor sedimentary metagenomes.</title>
        <authorList>
            <person name="Kawai M."/>
            <person name="Futagami T."/>
            <person name="Toyoda A."/>
            <person name="Takaki Y."/>
            <person name="Nishi S."/>
            <person name="Hori S."/>
            <person name="Arai W."/>
            <person name="Tsubouchi T."/>
            <person name="Morono Y."/>
            <person name="Uchiyama I."/>
            <person name="Ito T."/>
            <person name="Fujiyama A."/>
            <person name="Inagaki F."/>
            <person name="Takami H."/>
        </authorList>
    </citation>
    <scope>NUCLEOTIDE SEQUENCE</scope>
    <source>
        <strain evidence="3">Expedition CK06-06</strain>
    </source>
</reference>
<organism evidence="3">
    <name type="scientific">marine sediment metagenome</name>
    <dbReference type="NCBI Taxonomy" id="412755"/>
    <lineage>
        <taxon>unclassified sequences</taxon>
        <taxon>metagenomes</taxon>
        <taxon>ecological metagenomes</taxon>
    </lineage>
</organism>
<dbReference type="InterPro" id="IPR025857">
    <property type="entry name" value="MacB_PCD"/>
</dbReference>
<dbReference type="EMBL" id="BARS01023399">
    <property type="protein sequence ID" value="GAG11092.1"/>
    <property type="molecule type" value="Genomic_DNA"/>
</dbReference>
<keyword evidence="1" id="KW-1133">Transmembrane helix</keyword>
<dbReference type="GO" id="GO:0098797">
    <property type="term" value="C:plasma membrane protein complex"/>
    <property type="evidence" value="ECO:0007669"/>
    <property type="project" value="TreeGrafter"/>
</dbReference>
<keyword evidence="1" id="KW-0472">Membrane</keyword>
<comment type="caution">
    <text evidence="3">The sequence shown here is derived from an EMBL/GenBank/DDBJ whole genome shotgun (WGS) entry which is preliminary data.</text>
</comment>
<dbReference type="InterPro" id="IPR051447">
    <property type="entry name" value="Lipoprotein-release_system"/>
</dbReference>
<evidence type="ECO:0000259" key="2">
    <source>
        <dbReference type="Pfam" id="PF12704"/>
    </source>
</evidence>
<dbReference type="PANTHER" id="PTHR30489">
    <property type="entry name" value="LIPOPROTEIN-RELEASING SYSTEM TRANSMEMBRANE PROTEIN LOLE"/>
    <property type="match status" value="1"/>
</dbReference>
<dbReference type="GO" id="GO:0044874">
    <property type="term" value="P:lipoprotein localization to outer membrane"/>
    <property type="evidence" value="ECO:0007669"/>
    <property type="project" value="TreeGrafter"/>
</dbReference>
<protein>
    <recommendedName>
        <fullName evidence="2">MacB-like periplasmic core domain-containing protein</fullName>
    </recommendedName>
</protein>
<feature type="non-terminal residue" evidence="3">
    <location>
        <position position="245"/>
    </location>
</feature>
<name>X0VIS5_9ZZZZ</name>
<evidence type="ECO:0000256" key="1">
    <source>
        <dbReference type="SAM" id="Phobius"/>
    </source>
</evidence>
<feature type="domain" description="MacB-like periplasmic core" evidence="2">
    <location>
        <begin position="19"/>
        <end position="242"/>
    </location>
</feature>